<protein>
    <recommendedName>
        <fullName evidence="2">histidine kinase</fullName>
        <ecNumber evidence="2">2.7.13.3</ecNumber>
    </recommendedName>
</protein>
<dbReference type="InterPro" id="IPR003661">
    <property type="entry name" value="HisK_dim/P_dom"/>
</dbReference>
<proteinExistence type="predicted"/>
<dbReference type="SUPFAM" id="SSF52172">
    <property type="entry name" value="CheY-like"/>
    <property type="match status" value="1"/>
</dbReference>
<dbReference type="Gene3D" id="3.30.565.10">
    <property type="entry name" value="Histidine kinase-like ATPase, C-terminal domain"/>
    <property type="match status" value="1"/>
</dbReference>
<dbReference type="Gene3D" id="1.10.287.130">
    <property type="match status" value="1"/>
</dbReference>
<evidence type="ECO:0000256" key="3">
    <source>
        <dbReference type="ARBA" id="ARBA00022553"/>
    </source>
</evidence>
<comment type="catalytic activity">
    <reaction evidence="1">
        <text>ATP + protein L-histidine = ADP + protein N-phospho-L-histidine.</text>
        <dbReference type="EC" id="2.7.13.3"/>
    </reaction>
</comment>
<dbReference type="Proteomes" id="UP000528322">
    <property type="component" value="Unassembled WGS sequence"/>
</dbReference>
<evidence type="ECO:0000259" key="6">
    <source>
        <dbReference type="PROSITE" id="PS50109"/>
    </source>
</evidence>
<dbReference type="PRINTS" id="PR00344">
    <property type="entry name" value="BCTRLSENSOR"/>
</dbReference>
<dbReference type="InterPro" id="IPR036097">
    <property type="entry name" value="HisK_dim/P_sf"/>
</dbReference>
<dbReference type="Pfam" id="PF00072">
    <property type="entry name" value="Response_reg"/>
    <property type="match status" value="1"/>
</dbReference>
<dbReference type="InterPro" id="IPR003594">
    <property type="entry name" value="HATPase_dom"/>
</dbReference>
<evidence type="ECO:0000256" key="4">
    <source>
        <dbReference type="PROSITE-ProRule" id="PRU00169"/>
    </source>
</evidence>
<dbReference type="Gene3D" id="3.40.50.2300">
    <property type="match status" value="1"/>
</dbReference>
<keyword evidence="5" id="KW-0175">Coiled coil</keyword>
<name>A0A7W8DHQ1_9BACT</name>
<keyword evidence="8" id="KW-0418">Kinase</keyword>
<evidence type="ECO:0000313" key="8">
    <source>
        <dbReference type="EMBL" id="MBB5022592.1"/>
    </source>
</evidence>
<dbReference type="PROSITE" id="PS50110">
    <property type="entry name" value="RESPONSE_REGULATORY"/>
    <property type="match status" value="1"/>
</dbReference>
<keyword evidence="3 4" id="KW-0597">Phosphoprotein</keyword>
<evidence type="ECO:0000256" key="1">
    <source>
        <dbReference type="ARBA" id="ARBA00000085"/>
    </source>
</evidence>
<dbReference type="PANTHER" id="PTHR43547:SF2">
    <property type="entry name" value="HYBRID SIGNAL TRANSDUCTION HISTIDINE KINASE C"/>
    <property type="match status" value="1"/>
</dbReference>
<feature type="domain" description="Response regulatory" evidence="7">
    <location>
        <begin position="11"/>
        <end position="130"/>
    </location>
</feature>
<dbReference type="SUPFAM" id="SSF47384">
    <property type="entry name" value="Homodimeric domain of signal transducing histidine kinase"/>
    <property type="match status" value="1"/>
</dbReference>
<dbReference type="SMART" id="SM00448">
    <property type="entry name" value="REC"/>
    <property type="match status" value="1"/>
</dbReference>
<feature type="domain" description="Histidine kinase" evidence="6">
    <location>
        <begin position="187"/>
        <end position="403"/>
    </location>
</feature>
<gene>
    <name evidence="8" type="ORF">HNR37_001930</name>
</gene>
<accession>A0A7W8DHQ1</accession>
<dbReference type="InterPro" id="IPR036890">
    <property type="entry name" value="HATPase_C_sf"/>
</dbReference>
<evidence type="ECO:0000256" key="5">
    <source>
        <dbReference type="SAM" id="Coils"/>
    </source>
</evidence>
<dbReference type="InterPro" id="IPR001789">
    <property type="entry name" value="Sig_transdc_resp-reg_receiver"/>
</dbReference>
<dbReference type="CDD" id="cd00082">
    <property type="entry name" value="HisKA"/>
    <property type="match status" value="1"/>
</dbReference>
<sequence>MTTAQDIYSMHILLVDDSAYNIALIETALLEEGYRNISSVTSARAAYDFLHTTTVAVNLIILDILMPEIDGLEVCQTLSAHQQYQEIPILIATSRTDVETLKAAFELGASDYVRKPIVNNTELLVRVRNLLQMRLQWLLRTRREQELEELNNSLEQRIQNEVEMNRQKDQLMLHQARLAEMGEMIGYIAHQWRQPLNIVALLCQEHHEYFQANNLTAEDMATGTEKILEQLEFMSQTIDDFRNFFRSDKNRSIFPVRQALETTLSLVGAALKKNKIPVEIVYNAEPSIDGYAKEYAQVLLNIINNARDAVINSEQQTDPGIFIEVLQENGTVTVCIEDNGGGIPASIIEKIYLPYFTTKNNGQGTGLGLYMSKVIIERNMGGKLSVCNTKRGARFCITVPSAS</sequence>
<reference evidence="8 9" key="1">
    <citation type="submission" date="2020-08" db="EMBL/GenBank/DDBJ databases">
        <title>Genomic Encyclopedia of Type Strains, Phase IV (KMG-IV): sequencing the most valuable type-strain genomes for metagenomic binning, comparative biology and taxonomic classification.</title>
        <authorList>
            <person name="Goeker M."/>
        </authorList>
    </citation>
    <scope>NUCLEOTIDE SEQUENCE [LARGE SCALE GENOMIC DNA]</scope>
    <source>
        <strain evidence="8 9">DSM 22071</strain>
    </source>
</reference>
<dbReference type="EC" id="2.7.13.3" evidence="2"/>
<evidence type="ECO:0000313" key="9">
    <source>
        <dbReference type="Proteomes" id="UP000528322"/>
    </source>
</evidence>
<dbReference type="GO" id="GO:0000155">
    <property type="term" value="F:phosphorelay sensor kinase activity"/>
    <property type="evidence" value="ECO:0007669"/>
    <property type="project" value="InterPro"/>
</dbReference>
<dbReference type="SUPFAM" id="SSF55874">
    <property type="entry name" value="ATPase domain of HSP90 chaperone/DNA topoisomerase II/histidine kinase"/>
    <property type="match status" value="1"/>
</dbReference>
<dbReference type="EMBL" id="JACHID010000013">
    <property type="protein sequence ID" value="MBB5022592.1"/>
    <property type="molecule type" value="Genomic_DNA"/>
</dbReference>
<feature type="modified residue" description="4-aspartylphosphate" evidence="4">
    <location>
        <position position="63"/>
    </location>
</feature>
<dbReference type="InterPro" id="IPR005467">
    <property type="entry name" value="His_kinase_dom"/>
</dbReference>
<comment type="caution">
    <text evidence="8">The sequence shown here is derived from an EMBL/GenBank/DDBJ whole genome shotgun (WGS) entry which is preliminary data.</text>
</comment>
<dbReference type="PANTHER" id="PTHR43547">
    <property type="entry name" value="TWO-COMPONENT HISTIDINE KINASE"/>
    <property type="match status" value="1"/>
</dbReference>
<dbReference type="InterPro" id="IPR011006">
    <property type="entry name" value="CheY-like_superfamily"/>
</dbReference>
<dbReference type="AlphaFoldDB" id="A0A7W8DHQ1"/>
<dbReference type="PROSITE" id="PS50109">
    <property type="entry name" value="HIS_KIN"/>
    <property type="match status" value="1"/>
</dbReference>
<dbReference type="InterPro" id="IPR004358">
    <property type="entry name" value="Sig_transdc_His_kin-like_C"/>
</dbReference>
<feature type="coiled-coil region" evidence="5">
    <location>
        <begin position="140"/>
        <end position="167"/>
    </location>
</feature>
<dbReference type="RefSeq" id="WP_183733388.1">
    <property type="nucleotide sequence ID" value="NZ_JACHID010000013.1"/>
</dbReference>
<organism evidence="8 9">
    <name type="scientific">Desulfurispira natronophila</name>
    <dbReference type="NCBI Taxonomy" id="682562"/>
    <lineage>
        <taxon>Bacteria</taxon>
        <taxon>Pseudomonadati</taxon>
        <taxon>Chrysiogenota</taxon>
        <taxon>Chrysiogenia</taxon>
        <taxon>Chrysiogenales</taxon>
        <taxon>Chrysiogenaceae</taxon>
        <taxon>Desulfurispira</taxon>
    </lineage>
</organism>
<keyword evidence="9" id="KW-1185">Reference proteome</keyword>
<dbReference type="SMART" id="SM00387">
    <property type="entry name" value="HATPase_c"/>
    <property type="match status" value="1"/>
</dbReference>
<keyword evidence="8" id="KW-0808">Transferase</keyword>
<evidence type="ECO:0000256" key="2">
    <source>
        <dbReference type="ARBA" id="ARBA00012438"/>
    </source>
</evidence>
<evidence type="ECO:0000259" key="7">
    <source>
        <dbReference type="PROSITE" id="PS50110"/>
    </source>
</evidence>
<dbReference type="Pfam" id="PF02518">
    <property type="entry name" value="HATPase_c"/>
    <property type="match status" value="1"/>
</dbReference>